<reference evidence="2 3" key="1">
    <citation type="submission" date="2024-05" db="EMBL/GenBank/DDBJ databases">
        <title>A draft genome resource for the thread blight pathogen Marasmius tenuissimus strain MS-2.</title>
        <authorList>
            <person name="Yulfo-Soto G.E."/>
            <person name="Baruah I.K."/>
            <person name="Amoako-Attah I."/>
            <person name="Bukari Y."/>
            <person name="Meinhardt L.W."/>
            <person name="Bailey B.A."/>
            <person name="Cohen S.P."/>
        </authorList>
    </citation>
    <scope>NUCLEOTIDE SEQUENCE [LARGE SCALE GENOMIC DNA]</scope>
    <source>
        <strain evidence="2 3">MS-2</strain>
    </source>
</reference>
<feature type="compositionally biased region" description="Low complexity" evidence="1">
    <location>
        <begin position="522"/>
        <end position="534"/>
    </location>
</feature>
<feature type="region of interest" description="Disordered" evidence="1">
    <location>
        <begin position="78"/>
        <end position="110"/>
    </location>
</feature>
<evidence type="ECO:0000313" key="3">
    <source>
        <dbReference type="Proteomes" id="UP001437256"/>
    </source>
</evidence>
<name>A0ABR2ZV84_9AGAR</name>
<sequence length="605" mass="64812">MNLSSSYSYHPQPQPYLQPYGYVQLYNPQNSMLPPYGAANPALLTVSTSVTQPVPPQQASGATSLPAISPTTAAIPTPTAASAPPTAQTASIPPSDISLPSHTPTTTSASPTAQMALIPLSVPTSTTNISLSSHIPTTTNSTPSHAPASQTLASAADVPPASQVPDSTANIPTPDKATSDSDDGAEEEPMLRSEGLPGLDELEACERMVKKFGEWVLKDSKVEGMEPSDFYEHMGEKVLRAQRRKTCWNNYLSYATSPEFKQEELNRLKGTKLEWDAKGDTEARSLIDVWNMIQEIKAVQKKGQRKRTFKAAVAQLKKFAEYLQNRYNIHLWAILAGGQIRSNQLYTFVCGLHESAGFAKGVLAVGKDDIGELFQAWIFDRNAAKFTNQQITAMAHVRGLKVTGPGIDEEMGPPATATPPAQPSSPAPSIKVHSTTRTGAPGKKVKKENVRDVSSRNASCMETLNKLFKGTNLPWSTLAAEWNSASKSPTIHRGYTIRGQTSTARPIVVSTVYPQIPSKKGSTTSRTTTSPLTSIEDEASLSSPSALTTPKAGPSKNLKPITMDEFRNGGFSSLDPALLKRPATSKSTGEGPPNKKAAKQGSEAS</sequence>
<proteinExistence type="predicted"/>
<protein>
    <submittedName>
        <fullName evidence="2">Uncharacterized protein</fullName>
    </submittedName>
</protein>
<evidence type="ECO:0000313" key="2">
    <source>
        <dbReference type="EMBL" id="KAL0064212.1"/>
    </source>
</evidence>
<evidence type="ECO:0000256" key="1">
    <source>
        <dbReference type="SAM" id="MobiDB-lite"/>
    </source>
</evidence>
<comment type="caution">
    <text evidence="2">The sequence shown here is derived from an EMBL/GenBank/DDBJ whole genome shotgun (WGS) entry which is preliminary data.</text>
</comment>
<feature type="region of interest" description="Disordered" evidence="1">
    <location>
        <begin position="129"/>
        <end position="199"/>
    </location>
</feature>
<feature type="compositionally biased region" description="Low complexity" evidence="1">
    <location>
        <begin position="78"/>
        <end position="95"/>
    </location>
</feature>
<feature type="region of interest" description="Disordered" evidence="1">
    <location>
        <begin position="516"/>
        <end position="605"/>
    </location>
</feature>
<keyword evidence="3" id="KW-1185">Reference proteome</keyword>
<dbReference type="Proteomes" id="UP001437256">
    <property type="component" value="Unassembled WGS sequence"/>
</dbReference>
<accession>A0ABR2ZV84</accession>
<gene>
    <name evidence="2" type="ORF">AAF712_008792</name>
</gene>
<organism evidence="2 3">
    <name type="scientific">Marasmius tenuissimus</name>
    <dbReference type="NCBI Taxonomy" id="585030"/>
    <lineage>
        <taxon>Eukaryota</taxon>
        <taxon>Fungi</taxon>
        <taxon>Dikarya</taxon>
        <taxon>Basidiomycota</taxon>
        <taxon>Agaricomycotina</taxon>
        <taxon>Agaricomycetes</taxon>
        <taxon>Agaricomycetidae</taxon>
        <taxon>Agaricales</taxon>
        <taxon>Marasmiineae</taxon>
        <taxon>Marasmiaceae</taxon>
        <taxon>Marasmius</taxon>
    </lineage>
</organism>
<feature type="compositionally biased region" description="Polar residues" evidence="1">
    <location>
        <begin position="129"/>
        <end position="153"/>
    </location>
</feature>
<feature type="compositionally biased region" description="Pro residues" evidence="1">
    <location>
        <begin position="416"/>
        <end position="426"/>
    </location>
</feature>
<feature type="region of interest" description="Disordered" evidence="1">
    <location>
        <begin position="405"/>
        <end position="454"/>
    </location>
</feature>
<dbReference type="EMBL" id="JBBXMP010000065">
    <property type="protein sequence ID" value="KAL0064212.1"/>
    <property type="molecule type" value="Genomic_DNA"/>
</dbReference>